<dbReference type="KEGG" id="ttt:THITE_131896"/>
<dbReference type="InterPro" id="IPR015424">
    <property type="entry name" value="PyrdxlP-dep_Trfase"/>
</dbReference>
<dbReference type="GO" id="GO:0004124">
    <property type="term" value="F:cysteine synthase activity"/>
    <property type="evidence" value="ECO:0007669"/>
    <property type="project" value="TreeGrafter"/>
</dbReference>
<dbReference type="FunFam" id="3.40.640.10:FF:000035">
    <property type="entry name" value="O-succinylhomoserine sulfhydrylase"/>
    <property type="match status" value="1"/>
</dbReference>
<evidence type="ECO:0000256" key="1">
    <source>
        <dbReference type="ARBA" id="ARBA00001933"/>
    </source>
</evidence>
<evidence type="ECO:0000256" key="11">
    <source>
        <dbReference type="ARBA" id="ARBA00060627"/>
    </source>
</evidence>
<dbReference type="HOGENOM" id="CLU_392411_0_0_1"/>
<comment type="similarity">
    <text evidence="3">Belongs to the trans-sulfuration enzymes family.</text>
</comment>
<organism evidence="16 17">
    <name type="scientific">Thermothielavioides terrestris (strain ATCC 38088 / NRRL 8126)</name>
    <name type="common">Thielavia terrestris</name>
    <dbReference type="NCBI Taxonomy" id="578455"/>
    <lineage>
        <taxon>Eukaryota</taxon>
        <taxon>Fungi</taxon>
        <taxon>Dikarya</taxon>
        <taxon>Ascomycota</taxon>
        <taxon>Pezizomycotina</taxon>
        <taxon>Sordariomycetes</taxon>
        <taxon>Sordariomycetidae</taxon>
        <taxon>Sordariales</taxon>
        <taxon>Chaetomiaceae</taxon>
        <taxon>Thermothielavioides</taxon>
        <taxon>Thermothielavioides terrestris</taxon>
    </lineage>
</organism>
<evidence type="ECO:0000256" key="10">
    <source>
        <dbReference type="ARBA" id="ARBA00052629"/>
    </source>
</evidence>
<dbReference type="GO" id="GO:0030170">
    <property type="term" value="F:pyridoxal phosphate binding"/>
    <property type="evidence" value="ECO:0007669"/>
    <property type="project" value="InterPro"/>
</dbReference>
<evidence type="ECO:0000256" key="5">
    <source>
        <dbReference type="ARBA" id="ARBA00022605"/>
    </source>
</evidence>
<sequence length="703" mass="75250">MSDLPLKFETLQLHAGQEPDPTTKARAVPIYATTSYVFNDSAHGARLFGLKEFGNIYSRIMNPTVDVFEKRIAALEGGVAAVAASSGQAAQFMTIGALAHAGDNIVSTSNLYGGTYNQFKVLFSRFGITTKFVNGDKAEDFAAAIDDKTKAVYVESIGNPRYNVPDFEAIVKVAHEKGVPVVVDNTFGAGGYYVRPIEHGADIVVHSATKWIGGHGTTIGGVIVDSGKFDWGKHAKRFPQMVEPSEGYHGLKFWETFGPITFAIRVRVELLRDLGACLNPFAAQQLLLGIETLSLRAERHAQNALALAQYLEKSEYVSWVSYPGLPSHPSHETAKKYLKRGFGGILSFGVKGGGAAGSRIVDGFKLISNLANVGDSKTLAIHPWTTTHEQLTDEEKISSGVTEDLIRISVGTEHIDDIIADFEQSTTVDTMRLRSTLLTSALAFLSLAGSTAAAADAHHHQQTQTTTLTLRVPPAPPALPNPHLLPASTRATLTTLGRALAAPLSAANTFVFPNVSAGSYLADVHCATHAFAPLRVDVARVAAGPGGAGGDEEEGGAGKEGWSVRVWETFRGNDWGNKGEEVPVLRGGVVDVRVQGGKGYFMERSSFSVLSIFKNPIILLSLVSMALFFGMPKLVENMDPEMRAEWEARQKENPMNALMGAASGQNANPMGNFDMAAYLAGSSSNKADEGNGGKGKAESKKKR</sequence>
<dbReference type="InterPro" id="IPR015421">
    <property type="entry name" value="PyrdxlP-dep_Trfase_major"/>
</dbReference>
<evidence type="ECO:0000256" key="12">
    <source>
        <dbReference type="ARBA" id="ARBA00066529"/>
    </source>
</evidence>
<dbReference type="NCBIfam" id="TIGR01326">
    <property type="entry name" value="OAH_OAS_sulfhy"/>
    <property type="match status" value="1"/>
</dbReference>
<evidence type="ECO:0000256" key="14">
    <source>
        <dbReference type="SAM" id="Phobius"/>
    </source>
</evidence>
<dbReference type="eggNOG" id="KOG0053">
    <property type="taxonomic scope" value="Eukaryota"/>
</dbReference>
<keyword evidence="4" id="KW-0963">Cytoplasm</keyword>
<keyword evidence="14" id="KW-0472">Membrane</keyword>
<dbReference type="InterPro" id="IPR054542">
    <property type="entry name" value="Cys_met_metab_PP"/>
</dbReference>
<comment type="subcellular location">
    <subcellularLocation>
        <location evidence="2">Cytoplasm</location>
    </subcellularLocation>
</comment>
<dbReference type="Gene3D" id="3.90.1150.10">
    <property type="entry name" value="Aspartate Aminotransferase, domain 1"/>
    <property type="match status" value="1"/>
</dbReference>
<evidence type="ECO:0000256" key="3">
    <source>
        <dbReference type="ARBA" id="ARBA00009077"/>
    </source>
</evidence>
<evidence type="ECO:0000256" key="13">
    <source>
        <dbReference type="SAM" id="MobiDB-lite"/>
    </source>
</evidence>
<keyword evidence="8" id="KW-0486">Methionine biosynthesis</keyword>
<keyword evidence="17" id="KW-1185">Reference proteome</keyword>
<evidence type="ECO:0000259" key="15">
    <source>
        <dbReference type="Pfam" id="PF09430"/>
    </source>
</evidence>
<dbReference type="GO" id="GO:0006535">
    <property type="term" value="P:cysteine biosynthetic process from serine"/>
    <property type="evidence" value="ECO:0007669"/>
    <property type="project" value="TreeGrafter"/>
</dbReference>
<dbReference type="PROSITE" id="PS00868">
    <property type="entry name" value="CYS_MET_METAB_PP"/>
    <property type="match status" value="1"/>
</dbReference>
<feature type="transmembrane region" description="Helical" evidence="14">
    <location>
        <begin position="617"/>
        <end position="635"/>
    </location>
</feature>
<comment type="pathway">
    <text evidence="11">Amino-acid biosynthesis; L-methionine biosynthesis via de novo pathway; L-homocysteine from O-acetyl-L-homoserine.</text>
</comment>
<dbReference type="Pfam" id="PF09430">
    <property type="entry name" value="EMC7_beta-sandw"/>
    <property type="match status" value="1"/>
</dbReference>
<evidence type="ECO:0000256" key="7">
    <source>
        <dbReference type="ARBA" id="ARBA00022898"/>
    </source>
</evidence>
<dbReference type="PANTHER" id="PTHR43797">
    <property type="entry name" value="HOMOCYSTEINE/CYSTEINE SYNTHASE"/>
    <property type="match status" value="1"/>
</dbReference>
<proteinExistence type="inferred from homology"/>
<comment type="catalytic activity">
    <reaction evidence="10">
        <text>O-acetyl-L-homoserine + hydrogen sulfide = L-homocysteine + acetate</text>
        <dbReference type="Rhea" id="RHEA:27822"/>
        <dbReference type="ChEBI" id="CHEBI:29919"/>
        <dbReference type="ChEBI" id="CHEBI:30089"/>
        <dbReference type="ChEBI" id="CHEBI:57716"/>
        <dbReference type="ChEBI" id="CHEBI:58199"/>
        <dbReference type="EC" id="2.5.1.49"/>
    </reaction>
</comment>
<dbReference type="SUPFAM" id="SSF53383">
    <property type="entry name" value="PLP-dependent transferases"/>
    <property type="match status" value="1"/>
</dbReference>
<dbReference type="InterPro" id="IPR006235">
    <property type="entry name" value="OAc-hSer/O-AcSer_sulfhydrylase"/>
</dbReference>
<dbReference type="AlphaFoldDB" id="G2RFV7"/>
<feature type="domain" description="ER membrane protein complex subunit 7 beta-sandwich" evidence="15">
    <location>
        <begin position="481"/>
        <end position="620"/>
    </location>
</feature>
<keyword evidence="14" id="KW-0812">Transmembrane</keyword>
<dbReference type="Pfam" id="PF01053">
    <property type="entry name" value="Cys_Met_Meta_PP"/>
    <property type="match status" value="1"/>
</dbReference>
<evidence type="ECO:0000256" key="9">
    <source>
        <dbReference type="ARBA" id="ARBA00050655"/>
    </source>
</evidence>
<dbReference type="PANTHER" id="PTHR43797:SF2">
    <property type="entry name" value="HOMOCYSTEINE_CYSTEINE SYNTHASE"/>
    <property type="match status" value="1"/>
</dbReference>
<dbReference type="GO" id="GO:0003961">
    <property type="term" value="F:O-acetylhomoserine aminocarboxypropyltransferase activity"/>
    <property type="evidence" value="ECO:0007669"/>
    <property type="project" value="UniProtKB-EC"/>
</dbReference>
<dbReference type="EMBL" id="CP003014">
    <property type="protein sequence ID" value="AEO71711.1"/>
    <property type="molecule type" value="Genomic_DNA"/>
</dbReference>
<dbReference type="GO" id="GO:0019346">
    <property type="term" value="P:transsulfuration"/>
    <property type="evidence" value="ECO:0007669"/>
    <property type="project" value="InterPro"/>
</dbReference>
<evidence type="ECO:0000256" key="4">
    <source>
        <dbReference type="ARBA" id="ARBA00022490"/>
    </source>
</evidence>
<dbReference type="OrthoDB" id="3512640at2759"/>
<protein>
    <recommendedName>
        <fullName evidence="12">O-acetylhomoserine aminocarboxypropyltransferase</fullName>
        <ecNumber evidence="12">2.5.1.49</ecNumber>
    </recommendedName>
</protein>
<dbReference type="FunFam" id="3.90.1150.10:FF:000083">
    <property type="entry name" value="O-acetylhomoserine sulfhydrylase"/>
    <property type="match status" value="1"/>
</dbReference>
<dbReference type="InterPro" id="IPR015422">
    <property type="entry name" value="PyrdxlP-dep_Trfase_small"/>
</dbReference>
<keyword evidence="7" id="KW-0663">Pyridoxal phosphate</keyword>
<dbReference type="InterPro" id="IPR019008">
    <property type="entry name" value="Beta_sandwich_EMC7"/>
</dbReference>
<keyword evidence="14" id="KW-1133">Transmembrane helix</keyword>
<dbReference type="GO" id="GO:0071269">
    <property type="term" value="P:L-homocysteine biosynthetic process"/>
    <property type="evidence" value="ECO:0007669"/>
    <property type="project" value="TreeGrafter"/>
</dbReference>
<name>G2RFV7_THETT</name>
<comment type="catalytic activity">
    <reaction evidence="9">
        <text>O-acetyl-L-homoserine + methanethiol = L-methionine + acetate + H(+)</text>
        <dbReference type="Rhea" id="RHEA:10048"/>
        <dbReference type="ChEBI" id="CHEBI:15378"/>
        <dbReference type="ChEBI" id="CHEBI:16007"/>
        <dbReference type="ChEBI" id="CHEBI:30089"/>
        <dbReference type="ChEBI" id="CHEBI:57716"/>
        <dbReference type="ChEBI" id="CHEBI:57844"/>
        <dbReference type="EC" id="2.5.1.49"/>
    </reaction>
</comment>
<keyword evidence="6" id="KW-0808">Transferase</keyword>
<dbReference type="EC" id="2.5.1.49" evidence="12"/>
<dbReference type="STRING" id="578455.G2RFV7"/>
<dbReference type="Proteomes" id="UP000008181">
    <property type="component" value="Chromosome 6"/>
</dbReference>
<feature type="compositionally biased region" description="Basic and acidic residues" evidence="13">
    <location>
        <begin position="686"/>
        <end position="703"/>
    </location>
</feature>
<evidence type="ECO:0000256" key="8">
    <source>
        <dbReference type="ARBA" id="ARBA00023167"/>
    </source>
</evidence>
<gene>
    <name evidence="16" type="ORF">THITE_131896</name>
</gene>
<dbReference type="GeneID" id="11521945"/>
<dbReference type="CDD" id="cd00614">
    <property type="entry name" value="CGS_like"/>
    <property type="match status" value="1"/>
</dbReference>
<comment type="cofactor">
    <cofactor evidence="1">
        <name>pyridoxal 5'-phosphate</name>
        <dbReference type="ChEBI" id="CHEBI:597326"/>
    </cofactor>
</comment>
<evidence type="ECO:0000313" key="16">
    <source>
        <dbReference type="EMBL" id="AEO71711.1"/>
    </source>
</evidence>
<dbReference type="InterPro" id="IPR000277">
    <property type="entry name" value="Cys/Met-Metab_PyrdxlP-dep_enz"/>
</dbReference>
<evidence type="ECO:0000256" key="2">
    <source>
        <dbReference type="ARBA" id="ARBA00004496"/>
    </source>
</evidence>
<dbReference type="Gene3D" id="3.40.640.10">
    <property type="entry name" value="Type I PLP-dependent aspartate aminotransferase-like (Major domain)"/>
    <property type="match status" value="1"/>
</dbReference>
<feature type="region of interest" description="Disordered" evidence="13">
    <location>
        <begin position="683"/>
        <end position="703"/>
    </location>
</feature>
<evidence type="ECO:0000256" key="6">
    <source>
        <dbReference type="ARBA" id="ARBA00022679"/>
    </source>
</evidence>
<dbReference type="GO" id="GO:0005737">
    <property type="term" value="C:cytoplasm"/>
    <property type="evidence" value="ECO:0007669"/>
    <property type="project" value="UniProtKB-SubCell"/>
</dbReference>
<accession>G2RFV7</accession>
<keyword evidence="5" id="KW-0028">Amino-acid biosynthesis</keyword>
<reference evidence="16 17" key="1">
    <citation type="journal article" date="2011" name="Nat. Biotechnol.">
        <title>Comparative genomic analysis of the thermophilic biomass-degrading fungi Myceliophthora thermophila and Thielavia terrestris.</title>
        <authorList>
            <person name="Berka R.M."/>
            <person name="Grigoriev I.V."/>
            <person name="Otillar R."/>
            <person name="Salamov A."/>
            <person name="Grimwood J."/>
            <person name="Reid I."/>
            <person name="Ishmael N."/>
            <person name="John T."/>
            <person name="Darmond C."/>
            <person name="Moisan M.-C."/>
            <person name="Henrissat B."/>
            <person name="Coutinho P.M."/>
            <person name="Lombard V."/>
            <person name="Natvig D.O."/>
            <person name="Lindquist E."/>
            <person name="Schmutz J."/>
            <person name="Lucas S."/>
            <person name="Harris P."/>
            <person name="Powlowski J."/>
            <person name="Bellemare A."/>
            <person name="Taylor D."/>
            <person name="Butler G."/>
            <person name="de Vries R.P."/>
            <person name="Allijn I.E."/>
            <person name="van den Brink J."/>
            <person name="Ushinsky S."/>
            <person name="Storms R."/>
            <person name="Powell A.J."/>
            <person name="Paulsen I.T."/>
            <person name="Elbourne L.D.H."/>
            <person name="Baker S.E."/>
            <person name="Magnuson J."/>
            <person name="LaBoissiere S."/>
            <person name="Clutterbuck A.J."/>
            <person name="Martinez D."/>
            <person name="Wogulis M."/>
            <person name="de Leon A.L."/>
            <person name="Rey M.W."/>
            <person name="Tsang A."/>
        </authorList>
    </citation>
    <scope>NUCLEOTIDE SEQUENCE [LARGE SCALE GENOMIC DNA]</scope>
    <source>
        <strain evidence="17">ATCC 38088 / NRRL 8126</strain>
    </source>
</reference>
<evidence type="ECO:0000313" key="17">
    <source>
        <dbReference type="Proteomes" id="UP000008181"/>
    </source>
</evidence>
<dbReference type="RefSeq" id="XP_003658047.1">
    <property type="nucleotide sequence ID" value="XM_003657999.1"/>
</dbReference>